<dbReference type="NCBIfam" id="NF033516">
    <property type="entry name" value="transpos_IS3"/>
    <property type="match status" value="1"/>
</dbReference>
<reference evidence="3 4" key="1">
    <citation type="submission" date="2022-01" db="EMBL/GenBank/DDBJ databases">
        <title>VMRC isolate genome collection.</title>
        <authorList>
            <person name="France M."/>
            <person name="Rutt L."/>
            <person name="Humphrys M."/>
            <person name="Ravel J."/>
        </authorList>
    </citation>
    <scope>NUCLEOTIDE SEQUENCE [LARGE SCALE GENOMIC DNA]</scope>
    <source>
        <strain evidence="3 4">C0030B4</strain>
    </source>
</reference>
<dbReference type="InterPro" id="IPR025948">
    <property type="entry name" value="HTH-like_dom"/>
</dbReference>
<dbReference type="PROSITE" id="PS50994">
    <property type="entry name" value="INTEGRASE"/>
    <property type="match status" value="1"/>
</dbReference>
<dbReference type="PANTHER" id="PTHR46889">
    <property type="entry name" value="TRANSPOSASE INSF FOR INSERTION SEQUENCE IS3B-RELATED"/>
    <property type="match status" value="1"/>
</dbReference>
<comment type="caution">
    <text evidence="3">The sequence shown here is derived from an EMBL/GenBank/DDBJ whole genome shotgun (WGS) entry which is preliminary data.</text>
</comment>
<keyword evidence="4" id="KW-1185">Reference proteome</keyword>
<dbReference type="EMBL" id="JAKHMS010000054">
    <property type="protein sequence ID" value="MCZ3782332.1"/>
    <property type="molecule type" value="Genomic_DNA"/>
</dbReference>
<dbReference type="SUPFAM" id="SSF53098">
    <property type="entry name" value="Ribonuclease H-like"/>
    <property type="match status" value="1"/>
</dbReference>
<evidence type="ECO:0000313" key="4">
    <source>
        <dbReference type="Proteomes" id="UP001527392"/>
    </source>
</evidence>
<name>A0ABT4K9B6_9LACO</name>
<protein>
    <submittedName>
        <fullName evidence="3">IS3 family transposase</fullName>
    </submittedName>
</protein>
<accession>A0ABT4K9B6</accession>
<dbReference type="Pfam" id="PF00665">
    <property type="entry name" value="rve"/>
    <property type="match status" value="1"/>
</dbReference>
<dbReference type="InterPro" id="IPR048020">
    <property type="entry name" value="Transpos_IS3"/>
</dbReference>
<dbReference type="Gene3D" id="3.30.420.10">
    <property type="entry name" value="Ribonuclease H-like superfamily/Ribonuclease H"/>
    <property type="match status" value="1"/>
</dbReference>
<feature type="domain" description="Integrase catalytic" evidence="2">
    <location>
        <begin position="122"/>
        <end position="283"/>
    </location>
</feature>
<dbReference type="InterPro" id="IPR050900">
    <property type="entry name" value="Transposase_IS3/IS150/IS904"/>
</dbReference>
<dbReference type="InterPro" id="IPR001584">
    <property type="entry name" value="Integrase_cat-core"/>
</dbReference>
<evidence type="ECO:0000256" key="1">
    <source>
        <dbReference type="ARBA" id="ARBA00002286"/>
    </source>
</evidence>
<dbReference type="InterPro" id="IPR012337">
    <property type="entry name" value="RNaseH-like_sf"/>
</dbReference>
<dbReference type="InterPro" id="IPR036397">
    <property type="entry name" value="RNaseH_sf"/>
</dbReference>
<dbReference type="Proteomes" id="UP001527392">
    <property type="component" value="Unassembled WGS sequence"/>
</dbReference>
<sequence length="291" mass="34111">MDVQHASESRPSINGMCDYVGISRSGYYQREMRRNRQSPRKLRKKFIQGEIKAIWLKSLCIYGAGKITQELRSMGYKIAERTVGKYMRELGIHAIYVTPWTTTTRNSKFDKQLTNVLNEQFNPARPNAVWCIDTTYIPVHNGFVYLTSIMDLYSRRIIGWDLSETLEVSNVIPLVEKAKRNRHIDQPVIMHSDRGSQFTSEAYSQITADMTLSYSKKAYPWDNACIESFHALIKREWLNRFKIHSYSEAKRLVFQYIETFYNTVRTHSHCEFKSPKQFEDEYQIIQNLSAA</sequence>
<evidence type="ECO:0000259" key="2">
    <source>
        <dbReference type="PROSITE" id="PS50994"/>
    </source>
</evidence>
<dbReference type="PANTHER" id="PTHR46889:SF5">
    <property type="entry name" value="INTEGRASE PROTEIN"/>
    <property type="match status" value="1"/>
</dbReference>
<proteinExistence type="predicted"/>
<evidence type="ECO:0000313" key="3">
    <source>
        <dbReference type="EMBL" id="MCZ3782332.1"/>
    </source>
</evidence>
<organism evidence="3 4">
    <name type="scientific">Limosilactobacillus vaginalis</name>
    <dbReference type="NCBI Taxonomy" id="1633"/>
    <lineage>
        <taxon>Bacteria</taxon>
        <taxon>Bacillati</taxon>
        <taxon>Bacillota</taxon>
        <taxon>Bacilli</taxon>
        <taxon>Lactobacillales</taxon>
        <taxon>Lactobacillaceae</taxon>
        <taxon>Limosilactobacillus</taxon>
    </lineage>
</organism>
<comment type="function">
    <text evidence="1">Involved in the transposition of the insertion sequence.</text>
</comment>
<gene>
    <name evidence="3" type="ORF">L2504_09445</name>
</gene>
<dbReference type="Pfam" id="PF13276">
    <property type="entry name" value="HTH_21"/>
    <property type="match status" value="1"/>
</dbReference>